<dbReference type="SMART" id="SM00052">
    <property type="entry name" value="EAL"/>
    <property type="match status" value="1"/>
</dbReference>
<evidence type="ECO:0000259" key="1">
    <source>
        <dbReference type="PROSITE" id="PS50112"/>
    </source>
</evidence>
<feature type="domain" description="EAL" evidence="3">
    <location>
        <begin position="319"/>
        <end position="572"/>
    </location>
</feature>
<dbReference type="PROSITE" id="PS50112">
    <property type="entry name" value="PAS"/>
    <property type="match status" value="1"/>
</dbReference>
<evidence type="ECO:0000259" key="2">
    <source>
        <dbReference type="PROSITE" id="PS50113"/>
    </source>
</evidence>
<dbReference type="InterPro" id="IPR035965">
    <property type="entry name" value="PAS-like_dom_sf"/>
</dbReference>
<keyword evidence="6" id="KW-1185">Reference proteome</keyword>
<dbReference type="PROSITE" id="PS50883">
    <property type="entry name" value="EAL"/>
    <property type="match status" value="1"/>
</dbReference>
<evidence type="ECO:0000259" key="3">
    <source>
        <dbReference type="PROSITE" id="PS50883"/>
    </source>
</evidence>
<dbReference type="RefSeq" id="WP_066157906.1">
    <property type="nucleotide sequence ID" value="NZ_CP020814.1"/>
</dbReference>
<dbReference type="CDD" id="cd01949">
    <property type="entry name" value="GGDEF"/>
    <property type="match status" value="1"/>
</dbReference>
<dbReference type="Pfam" id="PF13426">
    <property type="entry name" value="PAS_9"/>
    <property type="match status" value="1"/>
</dbReference>
<feature type="domain" description="PAS" evidence="1">
    <location>
        <begin position="34"/>
        <end position="58"/>
    </location>
</feature>
<dbReference type="EMBL" id="CP020814">
    <property type="protein sequence ID" value="ARK28931.1"/>
    <property type="molecule type" value="Genomic_DNA"/>
</dbReference>
<dbReference type="AlphaFoldDB" id="A0A1X9MBH7"/>
<name>A0A1X9MBH7_9BACI</name>
<organism evidence="5 6">
    <name type="scientific">Halalkalibacter krulwichiae</name>
    <dbReference type="NCBI Taxonomy" id="199441"/>
    <lineage>
        <taxon>Bacteria</taxon>
        <taxon>Bacillati</taxon>
        <taxon>Bacillota</taxon>
        <taxon>Bacilli</taxon>
        <taxon>Bacillales</taxon>
        <taxon>Bacillaceae</taxon>
        <taxon>Halalkalibacter</taxon>
    </lineage>
</organism>
<dbReference type="NCBIfam" id="TIGR00229">
    <property type="entry name" value="sensory_box"/>
    <property type="match status" value="1"/>
</dbReference>
<dbReference type="KEGG" id="bkw:BkAM31D_03125"/>
<gene>
    <name evidence="5" type="primary">cph2_1</name>
    <name evidence="5" type="ORF">BkAM31D_03125</name>
</gene>
<dbReference type="SUPFAM" id="SSF55073">
    <property type="entry name" value="Nucleotide cyclase"/>
    <property type="match status" value="1"/>
</dbReference>
<dbReference type="SMART" id="SM00086">
    <property type="entry name" value="PAC"/>
    <property type="match status" value="1"/>
</dbReference>
<proteinExistence type="predicted"/>
<dbReference type="InterPro" id="IPR029787">
    <property type="entry name" value="Nucleotide_cyclase"/>
</dbReference>
<feature type="domain" description="PAC" evidence="2">
    <location>
        <begin position="91"/>
        <end position="143"/>
    </location>
</feature>
<dbReference type="InterPro" id="IPR001610">
    <property type="entry name" value="PAC"/>
</dbReference>
<dbReference type="SUPFAM" id="SSF141868">
    <property type="entry name" value="EAL domain-like"/>
    <property type="match status" value="1"/>
</dbReference>
<dbReference type="PROSITE" id="PS50887">
    <property type="entry name" value="GGDEF"/>
    <property type="match status" value="1"/>
</dbReference>
<dbReference type="Gene3D" id="3.30.70.270">
    <property type="match status" value="1"/>
</dbReference>
<evidence type="ECO:0000259" key="4">
    <source>
        <dbReference type="PROSITE" id="PS50887"/>
    </source>
</evidence>
<evidence type="ECO:0000313" key="5">
    <source>
        <dbReference type="EMBL" id="ARK28931.1"/>
    </source>
</evidence>
<protein>
    <submittedName>
        <fullName evidence="5">Phytochrome-like protein cph2</fullName>
    </submittedName>
</protein>
<dbReference type="NCBIfam" id="TIGR00254">
    <property type="entry name" value="GGDEF"/>
    <property type="match status" value="1"/>
</dbReference>
<dbReference type="PANTHER" id="PTHR44757:SF2">
    <property type="entry name" value="BIOFILM ARCHITECTURE MAINTENANCE PROTEIN MBAA"/>
    <property type="match status" value="1"/>
</dbReference>
<dbReference type="Pfam" id="PF00563">
    <property type="entry name" value="EAL"/>
    <property type="match status" value="1"/>
</dbReference>
<dbReference type="SUPFAM" id="SSF55785">
    <property type="entry name" value="PYP-like sensor domain (PAS domain)"/>
    <property type="match status" value="1"/>
</dbReference>
<dbReference type="InterPro" id="IPR001633">
    <property type="entry name" value="EAL_dom"/>
</dbReference>
<dbReference type="Proteomes" id="UP000193006">
    <property type="component" value="Chromosome"/>
</dbReference>
<sequence length="578" mass="66157">MLNQDALLNYSSISKELLDTKYALDQSSILAFTDISGKITYVNDKFCEISQYTREELLELLGNTHRLVNSGYHPKAFFVDMWTTIRRGIVWKGEVKNQAKDGTYYWVDTTIVPFLDEDGKPFQYVSIRNDITPKKQMEYELRLSKKRYQNLAYSDILTSLPNSLRLNKRLNELISKGLSFALLYLDIDRFKLVNDAYGHPFGDQVLIRLATRLSKANIRNLTIYRTGGDEFSFVFPYQDLSQVQQLAETIISHHSKPLYISGKEIFLSPSIGISLFPENGVNIEELKQQVDIAMYSAKKSTGKRYIFFNDGQQEVITKRVKIENKLRKAIDEQEFQLYYQPKVSIQSGEIIGLEALIRWKDAKNNFIPPSDFIPIAEQIGVIHEIGNWVLKKACLKASELNELGFPLRISVNASIIQLLQSDFINQVRETLAESNLRAEQLEIEITETVALTHTDHIINVLHSLRSIGVHLAIDDFGTGYSSLNYLKKLPINTVKIDRDFVKEIEESQVDLAIIEAIISVSHTLKYNVVAEGVETKEQLTLLKEKNCNDIQGYLFSPPLSDPDINQYLYKNKQGFQLP</sequence>
<dbReference type="Pfam" id="PF00990">
    <property type="entry name" value="GGDEF"/>
    <property type="match status" value="1"/>
</dbReference>
<dbReference type="InterPro" id="IPR052155">
    <property type="entry name" value="Biofilm_reg_signaling"/>
</dbReference>
<evidence type="ECO:0000313" key="6">
    <source>
        <dbReference type="Proteomes" id="UP000193006"/>
    </source>
</evidence>
<feature type="domain" description="GGDEF" evidence="4">
    <location>
        <begin position="178"/>
        <end position="311"/>
    </location>
</feature>
<dbReference type="InterPro" id="IPR000160">
    <property type="entry name" value="GGDEF_dom"/>
</dbReference>
<dbReference type="CDD" id="cd00130">
    <property type="entry name" value="PAS"/>
    <property type="match status" value="1"/>
</dbReference>
<dbReference type="SMART" id="SM00267">
    <property type="entry name" value="GGDEF"/>
    <property type="match status" value="1"/>
</dbReference>
<reference evidence="5 6" key="1">
    <citation type="submission" date="2017-04" db="EMBL/GenBank/DDBJ databases">
        <title>Bacillus krulwichiae AM31D Genome sequencing and assembly.</title>
        <authorList>
            <person name="Krulwich T.A."/>
            <person name="Anastor L."/>
            <person name="Ehrlich R."/>
            <person name="Ehrlich G.D."/>
            <person name="Janto B."/>
        </authorList>
    </citation>
    <scope>NUCLEOTIDE SEQUENCE [LARGE SCALE GENOMIC DNA]</scope>
    <source>
        <strain evidence="5 6">AM31D</strain>
    </source>
</reference>
<dbReference type="InterPro" id="IPR043128">
    <property type="entry name" value="Rev_trsase/Diguanyl_cyclase"/>
</dbReference>
<dbReference type="Gene3D" id="3.30.450.20">
    <property type="entry name" value="PAS domain"/>
    <property type="match status" value="1"/>
</dbReference>
<dbReference type="CDD" id="cd01948">
    <property type="entry name" value="EAL"/>
    <property type="match status" value="1"/>
</dbReference>
<dbReference type="STRING" id="199441.BkAM31D_03125"/>
<accession>A0A1X9MBH7</accession>
<dbReference type="InterPro" id="IPR000700">
    <property type="entry name" value="PAS-assoc_C"/>
</dbReference>
<dbReference type="PROSITE" id="PS50113">
    <property type="entry name" value="PAC"/>
    <property type="match status" value="1"/>
</dbReference>
<dbReference type="PANTHER" id="PTHR44757">
    <property type="entry name" value="DIGUANYLATE CYCLASE DGCP"/>
    <property type="match status" value="1"/>
</dbReference>
<dbReference type="InterPro" id="IPR035919">
    <property type="entry name" value="EAL_sf"/>
</dbReference>
<dbReference type="InterPro" id="IPR000014">
    <property type="entry name" value="PAS"/>
</dbReference>
<dbReference type="Gene3D" id="3.20.20.450">
    <property type="entry name" value="EAL domain"/>
    <property type="match status" value="1"/>
</dbReference>
<dbReference type="FunFam" id="3.20.20.450:FF:000001">
    <property type="entry name" value="Cyclic di-GMP phosphodiesterase yahA"/>
    <property type="match status" value="1"/>
</dbReference>